<protein>
    <recommendedName>
        <fullName evidence="4">SAP domain-containing protein</fullName>
    </recommendedName>
</protein>
<name>A0AAD8LPW8_BABGI</name>
<gene>
    <name evidence="5" type="ORF">BgAZ_305940</name>
</gene>
<dbReference type="PANTHER" id="PTHR46551">
    <property type="entry name" value="SAP DOMAIN-CONTAINING RIBONUCLEOPROTEIN"/>
    <property type="match status" value="1"/>
</dbReference>
<keyword evidence="6" id="KW-1185">Reference proteome</keyword>
<dbReference type="Gene3D" id="1.10.720.30">
    <property type="entry name" value="SAP domain"/>
    <property type="match status" value="1"/>
</dbReference>
<evidence type="ECO:0000256" key="2">
    <source>
        <dbReference type="ARBA" id="ARBA00046328"/>
    </source>
</evidence>
<dbReference type="PANTHER" id="PTHR46551:SF1">
    <property type="entry name" value="SAP DOMAIN-CONTAINING RIBONUCLEOPROTEIN"/>
    <property type="match status" value="1"/>
</dbReference>
<proteinExistence type="inferred from homology"/>
<keyword evidence="1" id="KW-0597">Phosphoprotein</keyword>
<sequence length="229" mass="26360">MDAASLMKKTIAELKSMLQEKGLKTNGKKNELVDRLIGHQKGKESCSYEYGFVESGDAAGEPDPQEGVDASHAVADASEKKAEAPEVKMADEEHEEGEVEMDKNDLVELKRRQKFKQKPKFKAPASLVTKGMGVVKGMNRGNFNGRRDFRDRRFNAPFRDNRPINNNVSDRRRNNNMRRDNRRPQLTPEERKKRRMDRLIKISGIDTKMEVDDEELIKRQKRLERFGGK</sequence>
<feature type="compositionally biased region" description="Basic and acidic residues" evidence="3">
    <location>
        <begin position="77"/>
        <end position="91"/>
    </location>
</feature>
<evidence type="ECO:0000256" key="1">
    <source>
        <dbReference type="ARBA" id="ARBA00022553"/>
    </source>
</evidence>
<dbReference type="Pfam" id="PF02037">
    <property type="entry name" value="SAP"/>
    <property type="match status" value="1"/>
</dbReference>
<dbReference type="SUPFAM" id="SSF68906">
    <property type="entry name" value="SAP domain"/>
    <property type="match status" value="1"/>
</dbReference>
<dbReference type="InterPro" id="IPR052240">
    <property type="entry name" value="SAP_domain_ribonucleoprotein"/>
</dbReference>
<evidence type="ECO:0000313" key="5">
    <source>
        <dbReference type="EMBL" id="KAK1443076.1"/>
    </source>
</evidence>
<dbReference type="InterPro" id="IPR036361">
    <property type="entry name" value="SAP_dom_sf"/>
</dbReference>
<reference evidence="5" key="1">
    <citation type="submission" date="2023-08" db="EMBL/GenBank/DDBJ databases">
        <title>Draft sequence of the Babesia gibsoni genome.</title>
        <authorList>
            <person name="Yamagishi J.Y."/>
            <person name="Xuan X.X."/>
        </authorList>
    </citation>
    <scope>NUCLEOTIDE SEQUENCE</scope>
    <source>
        <strain evidence="5">Azabu</strain>
    </source>
</reference>
<dbReference type="GO" id="GO:0005634">
    <property type="term" value="C:nucleus"/>
    <property type="evidence" value="ECO:0007669"/>
    <property type="project" value="TreeGrafter"/>
</dbReference>
<evidence type="ECO:0000259" key="4">
    <source>
        <dbReference type="PROSITE" id="PS50800"/>
    </source>
</evidence>
<dbReference type="GO" id="GO:0016973">
    <property type="term" value="P:poly(A)+ mRNA export from nucleus"/>
    <property type="evidence" value="ECO:0007669"/>
    <property type="project" value="TreeGrafter"/>
</dbReference>
<dbReference type="Proteomes" id="UP001230268">
    <property type="component" value="Unassembled WGS sequence"/>
</dbReference>
<evidence type="ECO:0000313" key="6">
    <source>
        <dbReference type="Proteomes" id="UP001230268"/>
    </source>
</evidence>
<feature type="domain" description="SAP" evidence="4">
    <location>
        <begin position="6"/>
        <end position="40"/>
    </location>
</feature>
<comment type="similarity">
    <text evidence="2">Belongs to the SAP domain-containing ribonucleoprotein family.</text>
</comment>
<dbReference type="InterPro" id="IPR003034">
    <property type="entry name" value="SAP_dom"/>
</dbReference>
<dbReference type="SMART" id="SM00513">
    <property type="entry name" value="SAP"/>
    <property type="match status" value="1"/>
</dbReference>
<evidence type="ECO:0000256" key="3">
    <source>
        <dbReference type="SAM" id="MobiDB-lite"/>
    </source>
</evidence>
<dbReference type="PROSITE" id="PS50800">
    <property type="entry name" value="SAP"/>
    <property type="match status" value="1"/>
</dbReference>
<feature type="region of interest" description="Disordered" evidence="3">
    <location>
        <begin position="156"/>
        <end position="197"/>
    </location>
</feature>
<dbReference type="AlphaFoldDB" id="A0AAD8LPW8"/>
<feature type="region of interest" description="Disordered" evidence="3">
    <location>
        <begin position="54"/>
        <end position="102"/>
    </location>
</feature>
<accession>A0AAD8LPW8</accession>
<comment type="caution">
    <text evidence="5">The sequence shown here is derived from an EMBL/GenBank/DDBJ whole genome shotgun (WGS) entry which is preliminary data.</text>
</comment>
<feature type="compositionally biased region" description="Basic and acidic residues" evidence="3">
    <location>
        <begin position="169"/>
        <end position="191"/>
    </location>
</feature>
<organism evidence="5 6">
    <name type="scientific">Babesia gibsoni</name>
    <dbReference type="NCBI Taxonomy" id="33632"/>
    <lineage>
        <taxon>Eukaryota</taxon>
        <taxon>Sar</taxon>
        <taxon>Alveolata</taxon>
        <taxon>Apicomplexa</taxon>
        <taxon>Aconoidasida</taxon>
        <taxon>Piroplasmida</taxon>
        <taxon>Babesiidae</taxon>
        <taxon>Babesia</taxon>
    </lineage>
</organism>
<dbReference type="EMBL" id="JAVEPI010000003">
    <property type="protein sequence ID" value="KAK1443076.1"/>
    <property type="molecule type" value="Genomic_DNA"/>
</dbReference>